<dbReference type="AlphaFoldDB" id="X6N784"/>
<keyword evidence="1" id="KW-1133">Transmembrane helix</keyword>
<protein>
    <recommendedName>
        <fullName evidence="4">Transmembrane protein</fullName>
    </recommendedName>
</protein>
<keyword evidence="3" id="KW-1185">Reference proteome</keyword>
<reference evidence="2 3" key="1">
    <citation type="journal article" date="2013" name="Curr. Biol.">
        <title>The Genome of the Foraminiferan Reticulomyxa filosa.</title>
        <authorList>
            <person name="Glockner G."/>
            <person name="Hulsmann N."/>
            <person name="Schleicher M."/>
            <person name="Noegel A.A."/>
            <person name="Eichinger L."/>
            <person name="Gallinger C."/>
            <person name="Pawlowski J."/>
            <person name="Sierra R."/>
            <person name="Euteneuer U."/>
            <person name="Pillet L."/>
            <person name="Moustafa A."/>
            <person name="Platzer M."/>
            <person name="Groth M."/>
            <person name="Szafranski K."/>
            <person name="Schliwa M."/>
        </authorList>
    </citation>
    <scope>NUCLEOTIDE SEQUENCE [LARGE SCALE GENOMIC DNA]</scope>
</reference>
<evidence type="ECO:0008006" key="4">
    <source>
        <dbReference type="Google" id="ProtNLM"/>
    </source>
</evidence>
<gene>
    <name evidence="2" type="ORF">RFI_15587</name>
</gene>
<dbReference type="Proteomes" id="UP000023152">
    <property type="component" value="Unassembled WGS sequence"/>
</dbReference>
<organism evidence="2 3">
    <name type="scientific">Reticulomyxa filosa</name>
    <dbReference type="NCBI Taxonomy" id="46433"/>
    <lineage>
        <taxon>Eukaryota</taxon>
        <taxon>Sar</taxon>
        <taxon>Rhizaria</taxon>
        <taxon>Retaria</taxon>
        <taxon>Foraminifera</taxon>
        <taxon>Monothalamids</taxon>
        <taxon>Reticulomyxidae</taxon>
        <taxon>Reticulomyxa</taxon>
    </lineage>
</organism>
<sequence>MSSLIKKHLQILIARYLLVAFKIGLFALFDTCFMKNVSFEKQMSYFSKDLSLKKKSKKLQKSLFFWKGVKWRLYVLLRRLMYGDKKSNQLKKQYFGVVNSFEKGRKARNSCEKKSIKQKDQTLMHFQYQKKLQLPRKQNEPK</sequence>
<comment type="caution">
    <text evidence="2">The sequence shown here is derived from an EMBL/GenBank/DDBJ whole genome shotgun (WGS) entry which is preliminary data.</text>
</comment>
<evidence type="ECO:0000256" key="1">
    <source>
        <dbReference type="SAM" id="Phobius"/>
    </source>
</evidence>
<accession>X6N784</accession>
<proteinExistence type="predicted"/>
<name>X6N784_RETFI</name>
<feature type="transmembrane region" description="Helical" evidence="1">
    <location>
        <begin position="12"/>
        <end position="29"/>
    </location>
</feature>
<keyword evidence="1" id="KW-0472">Membrane</keyword>
<evidence type="ECO:0000313" key="3">
    <source>
        <dbReference type="Proteomes" id="UP000023152"/>
    </source>
</evidence>
<dbReference type="EMBL" id="ASPP01011449">
    <property type="protein sequence ID" value="ETO21619.1"/>
    <property type="molecule type" value="Genomic_DNA"/>
</dbReference>
<evidence type="ECO:0000313" key="2">
    <source>
        <dbReference type="EMBL" id="ETO21619.1"/>
    </source>
</evidence>
<keyword evidence="1" id="KW-0812">Transmembrane</keyword>